<feature type="compositionally biased region" description="Basic and acidic residues" evidence="1">
    <location>
        <begin position="48"/>
        <end position="83"/>
    </location>
</feature>
<reference evidence="2" key="1">
    <citation type="submission" date="2013-12" db="EMBL/GenBank/DDBJ databases">
        <title>The Genome Sequence of Aphanomyces astaci APO3.</title>
        <authorList>
            <consortium name="The Broad Institute Genomics Platform"/>
            <person name="Russ C."/>
            <person name="Tyler B."/>
            <person name="van West P."/>
            <person name="Dieguez-Uribeondo J."/>
            <person name="Young S.K."/>
            <person name="Zeng Q."/>
            <person name="Gargeya S."/>
            <person name="Fitzgerald M."/>
            <person name="Abouelleil A."/>
            <person name="Alvarado L."/>
            <person name="Chapman S.B."/>
            <person name="Gainer-Dewar J."/>
            <person name="Goldberg J."/>
            <person name="Griggs A."/>
            <person name="Gujja S."/>
            <person name="Hansen M."/>
            <person name="Howarth C."/>
            <person name="Imamovic A."/>
            <person name="Ireland A."/>
            <person name="Larimer J."/>
            <person name="McCowan C."/>
            <person name="Murphy C."/>
            <person name="Pearson M."/>
            <person name="Poon T.W."/>
            <person name="Priest M."/>
            <person name="Roberts A."/>
            <person name="Saif S."/>
            <person name="Shea T."/>
            <person name="Sykes S."/>
            <person name="Wortman J."/>
            <person name="Nusbaum C."/>
            <person name="Birren B."/>
        </authorList>
    </citation>
    <scope>NUCLEOTIDE SEQUENCE [LARGE SCALE GENOMIC DNA]</scope>
    <source>
        <strain evidence="2">APO3</strain>
    </source>
</reference>
<organism evidence="2">
    <name type="scientific">Aphanomyces astaci</name>
    <name type="common">Crayfish plague agent</name>
    <dbReference type="NCBI Taxonomy" id="112090"/>
    <lineage>
        <taxon>Eukaryota</taxon>
        <taxon>Sar</taxon>
        <taxon>Stramenopiles</taxon>
        <taxon>Oomycota</taxon>
        <taxon>Saprolegniomycetes</taxon>
        <taxon>Saprolegniales</taxon>
        <taxon>Verrucalvaceae</taxon>
        <taxon>Aphanomyces</taxon>
    </lineage>
</organism>
<proteinExistence type="predicted"/>
<dbReference type="RefSeq" id="XP_009836609.1">
    <property type="nucleotide sequence ID" value="XM_009838307.1"/>
</dbReference>
<feature type="region of interest" description="Disordered" evidence="1">
    <location>
        <begin position="1"/>
        <end position="99"/>
    </location>
</feature>
<dbReference type="GeneID" id="20813394"/>
<dbReference type="VEuPathDB" id="FungiDB:H257_11398"/>
<feature type="compositionally biased region" description="Basic and acidic residues" evidence="1">
    <location>
        <begin position="26"/>
        <end position="41"/>
    </location>
</feature>
<name>W4G4B2_APHAT</name>
<protein>
    <submittedName>
        <fullName evidence="2">Uncharacterized protein</fullName>
    </submittedName>
</protein>
<evidence type="ECO:0000313" key="2">
    <source>
        <dbReference type="EMBL" id="ETV74096.1"/>
    </source>
</evidence>
<feature type="compositionally biased region" description="Low complexity" evidence="1">
    <location>
        <begin position="8"/>
        <end position="24"/>
    </location>
</feature>
<dbReference type="EMBL" id="KI913146">
    <property type="protein sequence ID" value="ETV74096.1"/>
    <property type="molecule type" value="Genomic_DNA"/>
</dbReference>
<dbReference type="AlphaFoldDB" id="W4G4B2"/>
<sequence length="194" mass="21828">MSRPSLHPLTQPASTASASTAQLSHARLDRRTMPRSPRTDPIRLALHAHSDEPLAEDPRHQGRHERDRETLAQRDKRRRDDGQRPPQLVHDLGQPTDPHAVKTFVNTATKEVTAFDWLNSTRKMHMDELHQAMEQLHREMAATSAKKRRQARDHLTKSKAVQLAIGGFVHVGQVSRQGHKLSLHCAAQARSSGS</sequence>
<evidence type="ECO:0000256" key="1">
    <source>
        <dbReference type="SAM" id="MobiDB-lite"/>
    </source>
</evidence>
<accession>W4G4B2</accession>
<gene>
    <name evidence="2" type="ORF">H257_11398</name>
</gene>